<dbReference type="InterPro" id="IPR009644">
    <property type="entry name" value="FKTN/MNN4/W02B3.4-1"/>
</dbReference>
<dbReference type="Pfam" id="PF04991">
    <property type="entry name" value="LicD"/>
    <property type="match status" value="1"/>
</dbReference>
<feature type="domain" description="Ribitol-5-phosphate transferase FKTN N-terminal" evidence="6">
    <location>
        <begin position="5"/>
        <end position="273"/>
    </location>
</feature>
<dbReference type="RefSeq" id="XP_013387627.1">
    <property type="nucleotide sequence ID" value="XM_013532173.1"/>
</dbReference>
<evidence type="ECO:0000256" key="3">
    <source>
        <dbReference type="ARBA" id="ARBA00022989"/>
    </source>
</evidence>
<dbReference type="PANTHER" id="PTHR15407">
    <property type="entry name" value="FUKUTIN-RELATED"/>
    <property type="match status" value="1"/>
</dbReference>
<dbReference type="Pfam" id="PF19737">
    <property type="entry name" value="FKTN_N"/>
    <property type="match status" value="1"/>
</dbReference>
<evidence type="ECO:0000259" key="6">
    <source>
        <dbReference type="Pfam" id="PF19737"/>
    </source>
</evidence>
<dbReference type="Proteomes" id="UP000085678">
    <property type="component" value="Unplaced"/>
</dbReference>
<dbReference type="InterPro" id="IPR045587">
    <property type="entry name" value="FKTN_N"/>
</dbReference>
<gene>
    <name evidence="8" type="primary">LOC106156758</name>
</gene>
<dbReference type="STRING" id="7574.A0A1S3HNK2"/>
<dbReference type="InParanoid" id="A0A1S3HNK2"/>
<name>A0A1S3HNK2_LINAN</name>
<evidence type="ECO:0000313" key="8">
    <source>
        <dbReference type="RefSeq" id="XP_013387627.1"/>
    </source>
</evidence>
<keyword evidence="3" id="KW-1133">Transmembrane helix</keyword>
<evidence type="ECO:0000256" key="1">
    <source>
        <dbReference type="ARBA" id="ARBA00004167"/>
    </source>
</evidence>
<dbReference type="GO" id="GO:0016020">
    <property type="term" value="C:membrane"/>
    <property type="evidence" value="ECO:0007669"/>
    <property type="project" value="UniProtKB-SubCell"/>
</dbReference>
<dbReference type="PANTHER" id="PTHR15407:SF28">
    <property type="entry name" value="RIBITOL-5-PHOSPHATE TRANSFERASE FKTN"/>
    <property type="match status" value="1"/>
</dbReference>
<keyword evidence="7" id="KW-1185">Reference proteome</keyword>
<evidence type="ECO:0000259" key="5">
    <source>
        <dbReference type="Pfam" id="PF04991"/>
    </source>
</evidence>
<dbReference type="AlphaFoldDB" id="A0A1S3HNK2"/>
<comment type="subcellular location">
    <subcellularLocation>
        <location evidence="1">Membrane</location>
        <topology evidence="1">Single-pass membrane protein</topology>
    </subcellularLocation>
</comment>
<keyword evidence="2" id="KW-0812">Transmembrane</keyword>
<dbReference type="OrthoDB" id="6046095at2759"/>
<evidence type="ECO:0000256" key="4">
    <source>
        <dbReference type="ARBA" id="ARBA00023136"/>
    </source>
</evidence>
<evidence type="ECO:0000256" key="2">
    <source>
        <dbReference type="ARBA" id="ARBA00022692"/>
    </source>
</evidence>
<evidence type="ECO:0000313" key="7">
    <source>
        <dbReference type="Proteomes" id="UP000085678"/>
    </source>
</evidence>
<reference evidence="8" key="1">
    <citation type="submission" date="2025-08" db="UniProtKB">
        <authorList>
            <consortium name="RefSeq"/>
        </authorList>
    </citation>
    <scope>IDENTIFICATION</scope>
    <source>
        <tissue evidence="8">Gonads</tissue>
    </source>
</reference>
<keyword evidence="4" id="KW-0472">Membrane</keyword>
<proteinExistence type="predicted"/>
<organism evidence="7 8">
    <name type="scientific">Lingula anatina</name>
    <name type="common">Brachiopod</name>
    <name type="synonym">Lingula unguis</name>
    <dbReference type="NCBI Taxonomy" id="7574"/>
    <lineage>
        <taxon>Eukaryota</taxon>
        <taxon>Metazoa</taxon>
        <taxon>Spiralia</taxon>
        <taxon>Lophotrochozoa</taxon>
        <taxon>Brachiopoda</taxon>
        <taxon>Linguliformea</taxon>
        <taxon>Lingulata</taxon>
        <taxon>Lingulida</taxon>
        <taxon>Linguloidea</taxon>
        <taxon>Lingulidae</taxon>
        <taxon>Lingula</taxon>
    </lineage>
</organism>
<protein>
    <submittedName>
        <fullName evidence="8">Fukutin</fullName>
    </submittedName>
</protein>
<dbReference type="KEGG" id="lak:106156758"/>
<sequence>MGMKKSRMISCLLCCSLCFVFMQVILHRLLKPRLDTKMTEEGGSSTEYLSHANIERFLRLCGNASLPVFLFDEYILQQVLASPNNMEIKNRTCKFLCNKQLVTSFAITAEKWLPEHKVHSFIKESVKEGFTSVISLKSEHWNSHLESYSQDPSHYFFKRGGHIIHLVVLYEIMDKSWWHGAIVMDAANEELQEYHSYIHASRVGVFAGLVDKFETVQVKMDSISVNAPRYPKWTLAQMNNSRYIECNHTQAKLFYQKYPLEETERMRTFREQAINLLRKGSAILDGLGVRFWLSSGTCLGWYRQCDIIPHTTDVDFGIWIKDYNKKIVPSFLSHGFSLDHQLGKVSDSFQLSFKYGDVKLDIFFFYEEGEYMWNGATQVKTANKYKYYFPRFTLCWTMFYVEKVRVPCETQSYLEANYGTNWWEPVKIWDWKKSPPNVRENGQWPEEEWDDVIQIPDS</sequence>
<dbReference type="GeneID" id="106156758"/>
<feature type="domain" description="LicD/FKTN/FKRP nucleotidyltransferase" evidence="5">
    <location>
        <begin position="288"/>
        <end position="325"/>
    </location>
</feature>
<accession>A0A1S3HNK2</accession>
<dbReference type="GO" id="GO:0009100">
    <property type="term" value="P:glycoprotein metabolic process"/>
    <property type="evidence" value="ECO:0007669"/>
    <property type="project" value="UniProtKB-ARBA"/>
</dbReference>
<dbReference type="InterPro" id="IPR007074">
    <property type="entry name" value="LicD/FKTN/FKRP_NTP_transf"/>
</dbReference>